<name>A0AAV7WKZ5_PLEWA</name>
<protein>
    <submittedName>
        <fullName evidence="2">Uncharacterized protein</fullName>
    </submittedName>
</protein>
<dbReference type="Proteomes" id="UP001066276">
    <property type="component" value="Chromosome 1_1"/>
</dbReference>
<organism evidence="2 3">
    <name type="scientific">Pleurodeles waltl</name>
    <name type="common">Iberian ribbed newt</name>
    <dbReference type="NCBI Taxonomy" id="8319"/>
    <lineage>
        <taxon>Eukaryota</taxon>
        <taxon>Metazoa</taxon>
        <taxon>Chordata</taxon>
        <taxon>Craniata</taxon>
        <taxon>Vertebrata</taxon>
        <taxon>Euteleostomi</taxon>
        <taxon>Amphibia</taxon>
        <taxon>Batrachia</taxon>
        <taxon>Caudata</taxon>
        <taxon>Salamandroidea</taxon>
        <taxon>Salamandridae</taxon>
        <taxon>Pleurodelinae</taxon>
        <taxon>Pleurodeles</taxon>
    </lineage>
</organism>
<reference evidence="2" key="1">
    <citation type="journal article" date="2022" name="bioRxiv">
        <title>Sequencing and chromosome-scale assembly of the giantPleurodeles waltlgenome.</title>
        <authorList>
            <person name="Brown T."/>
            <person name="Elewa A."/>
            <person name="Iarovenko S."/>
            <person name="Subramanian E."/>
            <person name="Araus A.J."/>
            <person name="Petzold A."/>
            <person name="Susuki M."/>
            <person name="Suzuki K.-i.T."/>
            <person name="Hayashi T."/>
            <person name="Toyoda A."/>
            <person name="Oliveira C."/>
            <person name="Osipova E."/>
            <person name="Leigh N.D."/>
            <person name="Simon A."/>
            <person name="Yun M.H."/>
        </authorList>
    </citation>
    <scope>NUCLEOTIDE SEQUENCE</scope>
    <source>
        <strain evidence="2">20211129_DDA</strain>
        <tissue evidence="2">Liver</tissue>
    </source>
</reference>
<gene>
    <name evidence="2" type="ORF">NDU88_000871</name>
</gene>
<dbReference type="EMBL" id="JANPWB010000001">
    <property type="protein sequence ID" value="KAJ1213233.1"/>
    <property type="molecule type" value="Genomic_DNA"/>
</dbReference>
<evidence type="ECO:0000256" key="1">
    <source>
        <dbReference type="SAM" id="MobiDB-lite"/>
    </source>
</evidence>
<comment type="caution">
    <text evidence="2">The sequence shown here is derived from an EMBL/GenBank/DDBJ whole genome shotgun (WGS) entry which is preliminary data.</text>
</comment>
<dbReference type="AlphaFoldDB" id="A0AAV7WKZ5"/>
<proteinExistence type="predicted"/>
<feature type="region of interest" description="Disordered" evidence="1">
    <location>
        <begin position="120"/>
        <end position="146"/>
    </location>
</feature>
<sequence>MAEAPSSPLVSNTGQRRLPPSDPNEYNRMPKLDCGDSTLLVTSKHYFHIYSGEDPGESSPHPLGWEAVRVLTEPGAGDVVPGHGQHVLPRSGHVRLVPTYPNIDLGRHDDTLGMKPRHASAGGFIDVDGEGEGRGEEESSAGYSTF</sequence>
<feature type="region of interest" description="Disordered" evidence="1">
    <location>
        <begin position="1"/>
        <end position="30"/>
    </location>
</feature>
<evidence type="ECO:0000313" key="3">
    <source>
        <dbReference type="Proteomes" id="UP001066276"/>
    </source>
</evidence>
<keyword evidence="3" id="KW-1185">Reference proteome</keyword>
<evidence type="ECO:0000313" key="2">
    <source>
        <dbReference type="EMBL" id="KAJ1213233.1"/>
    </source>
</evidence>
<accession>A0AAV7WKZ5</accession>